<dbReference type="RefSeq" id="XP_066704983.1">
    <property type="nucleotide sequence ID" value="XM_066839919.1"/>
</dbReference>
<evidence type="ECO:0000313" key="1">
    <source>
        <dbReference type="EMBL" id="KAK7962872.1"/>
    </source>
</evidence>
<name>A0ABR1QSE6_9PEZI</name>
<gene>
    <name evidence="1" type="ORF">PG986_003697</name>
</gene>
<comment type="caution">
    <text evidence="1">The sequence shown here is derived from an EMBL/GenBank/DDBJ whole genome shotgun (WGS) entry which is preliminary data.</text>
</comment>
<evidence type="ECO:0000313" key="2">
    <source>
        <dbReference type="Proteomes" id="UP001391051"/>
    </source>
</evidence>
<organism evidence="1 2">
    <name type="scientific">Apiospora aurea</name>
    <dbReference type="NCBI Taxonomy" id="335848"/>
    <lineage>
        <taxon>Eukaryota</taxon>
        <taxon>Fungi</taxon>
        <taxon>Dikarya</taxon>
        <taxon>Ascomycota</taxon>
        <taxon>Pezizomycotina</taxon>
        <taxon>Sordariomycetes</taxon>
        <taxon>Xylariomycetidae</taxon>
        <taxon>Amphisphaeriales</taxon>
        <taxon>Apiosporaceae</taxon>
        <taxon>Apiospora</taxon>
    </lineage>
</organism>
<dbReference type="GeneID" id="92072981"/>
<accession>A0ABR1QSE6</accession>
<dbReference type="EMBL" id="JAQQWE010000002">
    <property type="protein sequence ID" value="KAK7962872.1"/>
    <property type="molecule type" value="Genomic_DNA"/>
</dbReference>
<reference evidence="1 2" key="1">
    <citation type="submission" date="2023-01" db="EMBL/GenBank/DDBJ databases">
        <title>Analysis of 21 Apiospora genomes using comparative genomics revels a genus with tremendous synthesis potential of carbohydrate active enzymes and secondary metabolites.</title>
        <authorList>
            <person name="Sorensen T."/>
        </authorList>
    </citation>
    <scope>NUCLEOTIDE SEQUENCE [LARGE SCALE GENOMIC DNA]</scope>
    <source>
        <strain evidence="1 2">CBS 24483</strain>
    </source>
</reference>
<keyword evidence="2" id="KW-1185">Reference proteome</keyword>
<protein>
    <submittedName>
        <fullName evidence="1">Uncharacterized protein</fullName>
    </submittedName>
</protein>
<sequence>MSPPVAAAQTVFATWQPAKLNLERLDDMRDLLLLHRVRVGCKEMIRSSTAGANFPPARDDGAIRREALTWEGPGSTRIS</sequence>
<dbReference type="Proteomes" id="UP001391051">
    <property type="component" value="Unassembled WGS sequence"/>
</dbReference>
<proteinExistence type="predicted"/>